<comment type="caution">
    <text evidence="2">The sequence shown here is derived from an EMBL/GenBank/DDBJ whole genome shotgun (WGS) entry which is preliminary data.</text>
</comment>
<dbReference type="GeneID" id="39586936"/>
<sequence length="177" mass="18930">MFLRPVLRAAPLARVNAARALSSSAPRRGDHHDSHSSSSEADTTESFFSAGWVATFGLVAAGYAAYLYLPSTQVGSGSSALSNDALEAKAKDESAPWLTRVLSKELAGEDAVWTKRNDKHLELACEAADTKLIIQDAERPKVHRLTYPSAFEQASPHSIAVGSQCDLSDLVVKSESS</sequence>
<dbReference type="PANTHER" id="PTHR42100:SF1">
    <property type="entry name" value="OXIDOREDUCTASE 178 KDA SUBUNIT, PUTATIVE (AFU_ORTHOLOGUE AFUA_8G04320)-RELATED"/>
    <property type="match status" value="1"/>
</dbReference>
<dbReference type="PANTHER" id="PTHR42100">
    <property type="entry name" value="OXIDOREDUCTASE 178 KDA SUBUNIT, PUTATIVE (AFU_ORTHOLOGUE AFUA_8G04320)-RELATED"/>
    <property type="match status" value="1"/>
</dbReference>
<dbReference type="OrthoDB" id="2120038at2759"/>
<feature type="region of interest" description="Disordered" evidence="1">
    <location>
        <begin position="21"/>
        <end position="41"/>
    </location>
</feature>
<organism evidence="2 3">
    <name type="scientific">Apiotrichum porosum</name>
    <dbReference type="NCBI Taxonomy" id="105984"/>
    <lineage>
        <taxon>Eukaryota</taxon>
        <taxon>Fungi</taxon>
        <taxon>Dikarya</taxon>
        <taxon>Basidiomycota</taxon>
        <taxon>Agaricomycotina</taxon>
        <taxon>Tremellomycetes</taxon>
        <taxon>Trichosporonales</taxon>
        <taxon>Trichosporonaceae</taxon>
        <taxon>Apiotrichum</taxon>
    </lineage>
</organism>
<dbReference type="GO" id="GO:0005739">
    <property type="term" value="C:mitochondrion"/>
    <property type="evidence" value="ECO:0007669"/>
    <property type="project" value="InterPro"/>
</dbReference>
<keyword evidence="3" id="KW-1185">Reference proteome</keyword>
<name>A0A427XIS2_9TREE</name>
<gene>
    <name evidence="2" type="ORF">EHS24_002393</name>
</gene>
<accession>A0A427XIS2</accession>
<proteinExistence type="predicted"/>
<dbReference type="EMBL" id="RSCE01000012">
    <property type="protein sequence ID" value="RSH78664.1"/>
    <property type="molecule type" value="Genomic_DNA"/>
</dbReference>
<reference evidence="2 3" key="1">
    <citation type="submission" date="2018-11" db="EMBL/GenBank/DDBJ databases">
        <title>Genome sequence of Apiotrichum porosum DSM 27194.</title>
        <authorList>
            <person name="Aliyu H."/>
            <person name="Gorte O."/>
            <person name="Ochsenreither K."/>
        </authorList>
    </citation>
    <scope>NUCLEOTIDE SEQUENCE [LARGE SCALE GENOMIC DNA]</scope>
    <source>
        <strain evidence="2 3">DSM 27194</strain>
    </source>
</reference>
<evidence type="ECO:0000313" key="2">
    <source>
        <dbReference type="EMBL" id="RSH78664.1"/>
    </source>
</evidence>
<evidence type="ECO:0000256" key="1">
    <source>
        <dbReference type="SAM" id="MobiDB-lite"/>
    </source>
</evidence>
<dbReference type="STRING" id="105984.A0A427XIS2"/>
<evidence type="ECO:0000313" key="3">
    <source>
        <dbReference type="Proteomes" id="UP000279236"/>
    </source>
</evidence>
<dbReference type="RefSeq" id="XP_028473811.1">
    <property type="nucleotide sequence ID" value="XM_028618133.1"/>
</dbReference>
<dbReference type="InterPro" id="IPR034444">
    <property type="entry name" value="Nuo17.8"/>
</dbReference>
<dbReference type="Proteomes" id="UP000279236">
    <property type="component" value="Unassembled WGS sequence"/>
</dbReference>
<protein>
    <submittedName>
        <fullName evidence="2">Uncharacterized protein</fullName>
    </submittedName>
</protein>
<dbReference type="AlphaFoldDB" id="A0A427XIS2"/>